<keyword evidence="3" id="KW-0862">Zinc</keyword>
<dbReference type="GO" id="GO:0008270">
    <property type="term" value="F:zinc ion binding"/>
    <property type="evidence" value="ECO:0007669"/>
    <property type="project" value="UniProtKB-KW"/>
</dbReference>
<feature type="compositionally biased region" description="Pro residues" evidence="5">
    <location>
        <begin position="155"/>
        <end position="172"/>
    </location>
</feature>
<evidence type="ECO:0000313" key="8">
    <source>
        <dbReference type="Proteomes" id="UP000054408"/>
    </source>
</evidence>
<evidence type="ECO:0000259" key="6">
    <source>
        <dbReference type="PROSITE" id="PS50178"/>
    </source>
</evidence>
<reference evidence="7 8" key="1">
    <citation type="submission" date="2010-05" db="EMBL/GenBank/DDBJ databases">
        <title>The Genome Sequence of Thecamonas trahens ATCC 50062.</title>
        <authorList>
            <consortium name="The Broad Institute Genome Sequencing Platform"/>
            <person name="Russ C."/>
            <person name="Cuomo C."/>
            <person name="Shea T."/>
            <person name="Young S.K."/>
            <person name="Zeng Q."/>
            <person name="Koehrsen M."/>
            <person name="Haas B."/>
            <person name="Borodovsky M."/>
            <person name="Guigo R."/>
            <person name="Alvarado L."/>
            <person name="Berlin A."/>
            <person name="Bochicchio J."/>
            <person name="Borenstein D."/>
            <person name="Chapman S."/>
            <person name="Chen Z."/>
            <person name="Freedman E."/>
            <person name="Gellesch M."/>
            <person name="Goldberg J."/>
            <person name="Griggs A."/>
            <person name="Gujja S."/>
            <person name="Heilman E."/>
            <person name="Heiman D."/>
            <person name="Hepburn T."/>
            <person name="Howarth C."/>
            <person name="Jen D."/>
            <person name="Larson L."/>
            <person name="Mehta T."/>
            <person name="Park D."/>
            <person name="Pearson M."/>
            <person name="Roberts A."/>
            <person name="Saif S."/>
            <person name="Shenoy N."/>
            <person name="Sisk P."/>
            <person name="Stolte C."/>
            <person name="Sykes S."/>
            <person name="Thomson T."/>
            <person name="Walk T."/>
            <person name="White J."/>
            <person name="Yandava C."/>
            <person name="Burger G."/>
            <person name="Gray M.W."/>
            <person name="Holland P.W.H."/>
            <person name="King N."/>
            <person name="Lang F.B.F."/>
            <person name="Roger A.J."/>
            <person name="Ruiz-Trillo I."/>
            <person name="Lander E."/>
            <person name="Nusbaum C."/>
        </authorList>
    </citation>
    <scope>NUCLEOTIDE SEQUENCE [LARGE SCALE GENOMIC DNA]</scope>
    <source>
        <strain evidence="7 8">ATCC 50062</strain>
    </source>
</reference>
<evidence type="ECO:0000256" key="2">
    <source>
        <dbReference type="ARBA" id="ARBA00022771"/>
    </source>
</evidence>
<keyword evidence="2 4" id="KW-0863">Zinc-finger</keyword>
<dbReference type="InterPro" id="IPR011011">
    <property type="entry name" value="Znf_FYVE_PHD"/>
</dbReference>
<dbReference type="InterPro" id="IPR013083">
    <property type="entry name" value="Znf_RING/FYVE/PHD"/>
</dbReference>
<dbReference type="PANTHER" id="PTHR39490">
    <property type="entry name" value="ARRESTIN DOMAIN-CONTAINING PROTEIN D"/>
    <property type="match status" value="1"/>
</dbReference>
<dbReference type="Gene3D" id="3.30.40.10">
    <property type="entry name" value="Zinc/RING finger domain, C3HC4 (zinc finger)"/>
    <property type="match status" value="1"/>
</dbReference>
<dbReference type="SUPFAM" id="SSF48452">
    <property type="entry name" value="TPR-like"/>
    <property type="match status" value="1"/>
</dbReference>
<name>A0A0L0DUP3_THETB</name>
<accession>A0A0L0DUP3</accession>
<dbReference type="PROSITE" id="PS50178">
    <property type="entry name" value="ZF_FYVE"/>
    <property type="match status" value="1"/>
</dbReference>
<dbReference type="eggNOG" id="KOG1819">
    <property type="taxonomic scope" value="Eukaryota"/>
</dbReference>
<dbReference type="PANTHER" id="PTHR39490:SF8">
    <property type="entry name" value="ZINC FINGER FYVE DOMAIN-CONTAINING PROTEIN 21"/>
    <property type="match status" value="1"/>
</dbReference>
<evidence type="ECO:0000256" key="1">
    <source>
        <dbReference type="ARBA" id="ARBA00022723"/>
    </source>
</evidence>
<dbReference type="InterPro" id="IPR052113">
    <property type="entry name" value="FYVE-type_Zinc_Finger"/>
</dbReference>
<evidence type="ECO:0000256" key="5">
    <source>
        <dbReference type="SAM" id="MobiDB-lite"/>
    </source>
</evidence>
<protein>
    <recommendedName>
        <fullName evidence="6">FYVE-type domain-containing protein</fullName>
    </recommendedName>
</protein>
<organism evidence="7 8">
    <name type="scientific">Thecamonas trahens ATCC 50062</name>
    <dbReference type="NCBI Taxonomy" id="461836"/>
    <lineage>
        <taxon>Eukaryota</taxon>
        <taxon>Apusozoa</taxon>
        <taxon>Apusomonadida</taxon>
        <taxon>Apusomonadidae</taxon>
        <taxon>Thecamonas</taxon>
    </lineage>
</organism>
<evidence type="ECO:0000313" key="7">
    <source>
        <dbReference type="EMBL" id="KNC55781.1"/>
    </source>
</evidence>
<keyword evidence="1" id="KW-0479">Metal-binding</keyword>
<sequence>MGIETDAGVEAEIRIDGEDLRAAEEAGDLAGTLAALAGMASQAAHAGAPRDAVAYLAAGACLAEDVLLEAAVIEKSAETEDARATAAAVMTTLRSELRSFQAAIGVVMGDAAGGFTPARPPTALPEETVVRWRQRHAALKAELVSGLAAVLETPPDGPSPSASPMPDEPLPLPPALGLASPPLPPAAASLGILLHAASAGVEALLADIAAACGEALGVHSVVGSAAYAVVALSPIATAEAHVLSPVAVAILYGPGGSQHADCLARLGELVAMGVVALGGTPAFVLRESTHSPVTPGLRLASGPSVFVGTPLQFAQWAVHHRVVRPLSLLGPATADARALLDSAVELQSAAVDAAVEVGTSPPRAWVPDAARSACALCVASFGFLRRRHHCRQCGEVVCASCSPQRKPLPKLGLDKAVRVCRECAPHPLPMRRERHDRALAALSVAVVQFAPSVWHVAAIDGETVCGGPGRLGTRVFDAHTGAWDFVHTVLDGLALYAGLAGTWTSTSGLVEALVEDQLVSPPWALRVSQLVAALAALRVEAQVFHGTSSAEMTVRGAEASGVFSMGRGLRAALVHAWRVLLPLREWVEAFVLSAEAAAGGSPQLDDKALYDESPRPVGAVALLLGEYADAQEMLAPLVELNPHVVFDLGMLVAALRWSGAHDDASARVAAASVALSAQYKKSASRMHPTELRLLAERLAQVHELEAVLALSIADGRAAVEAAAAAYALRTKHLGPESALTVLSGLWGGVIEARWRGMDIEPNEAMVAELVAGVEFLLQTGAPGAALAARVAICAARALVACGSPSPAVDVLARVLESVAGTLPRLGVQIAPHVRVAVLEAYARYGGASPEGAIRAAEQVLAEQLSPELAVDDAIGAMRWARPVLARGAIGAACHAHAVYYSVVVDLRRCARALRIALATRTLQPQVVVAPSRASSVSSSFELESMVRLPAAESSGSLAPEPLPAAPGTPSSLSGMLAAVDGSGAAQQRCIVELERRLGLVSLQMGLNDDAMDLLENNVDDLEYLGASAAELAEARAYLGRAALDRGEAATALALARGAVDAALQAYGAHGSLCMWAGALECEALAVVGEDAELGARRGALLTAVREIGVDVGDEGAQLAWKPFALPGLGLAVAPKILAARIGTEGRAYMRLATTAASASEAIRFVKLALPLLRVGLGVDDVCVAEAHELLGCWLRASGLVAEAYAHFEAAYAVYIGLWLKRGTEKLTLGTLVAAHEHVACALLDLDKPEAALAVFTMALGYVEVGTVAFGSAGDNGSERVLETDAESDETEDGTRAPGAGLDMPPRRGVGEVDVDGAVASSFVSASFGLGVAAPSPLLPPSGTTTTWWHSSGARGRNAVALSPSQLVGELIAEFRVHGEERDARCGAERFHSRAMCLAVLRMHMARVYAQLGEVELTIAAAESALSAEMAVEISLRMDGTFYTTLAAAVESVTGKCTFAARLRNAEEQTEVRRRVAASLQSM</sequence>
<dbReference type="Proteomes" id="UP000054408">
    <property type="component" value="Unassembled WGS sequence"/>
</dbReference>
<dbReference type="RefSeq" id="XP_013752863.1">
    <property type="nucleotide sequence ID" value="XM_013897409.1"/>
</dbReference>
<dbReference type="SMART" id="SM00064">
    <property type="entry name" value="FYVE"/>
    <property type="match status" value="1"/>
</dbReference>
<dbReference type="InterPro" id="IPR000306">
    <property type="entry name" value="Znf_FYVE"/>
</dbReference>
<dbReference type="Pfam" id="PF01363">
    <property type="entry name" value="FYVE"/>
    <property type="match status" value="1"/>
</dbReference>
<keyword evidence="8" id="KW-1185">Reference proteome</keyword>
<evidence type="ECO:0000256" key="3">
    <source>
        <dbReference type="ARBA" id="ARBA00022833"/>
    </source>
</evidence>
<dbReference type="OrthoDB" id="68108at2759"/>
<feature type="region of interest" description="Disordered" evidence="5">
    <location>
        <begin position="1278"/>
        <end position="1307"/>
    </location>
</feature>
<dbReference type="InterPro" id="IPR017455">
    <property type="entry name" value="Znf_FYVE-rel"/>
</dbReference>
<feature type="domain" description="FYVE-type" evidence="6">
    <location>
        <begin position="368"/>
        <end position="423"/>
    </location>
</feature>
<dbReference type="GeneID" id="25569245"/>
<evidence type="ECO:0000256" key="4">
    <source>
        <dbReference type="PROSITE-ProRule" id="PRU00091"/>
    </source>
</evidence>
<dbReference type="EMBL" id="GL349504">
    <property type="protein sequence ID" value="KNC55781.1"/>
    <property type="molecule type" value="Genomic_DNA"/>
</dbReference>
<dbReference type="InterPro" id="IPR011990">
    <property type="entry name" value="TPR-like_helical_dom_sf"/>
</dbReference>
<proteinExistence type="predicted"/>
<gene>
    <name evidence="7" type="ORF">AMSG_11214</name>
</gene>
<feature type="region of interest" description="Disordered" evidence="5">
    <location>
        <begin position="152"/>
        <end position="172"/>
    </location>
</feature>
<dbReference type="SUPFAM" id="SSF57903">
    <property type="entry name" value="FYVE/PHD zinc finger"/>
    <property type="match status" value="1"/>
</dbReference>